<keyword evidence="1" id="KW-0732">Signal</keyword>
<reference evidence="2 3" key="1">
    <citation type="journal article" date="2013" name="Int. J. Syst. Evol. Microbiol.">
        <title>Azospirillum humicireducens sp. nov., a nitrogen-fixing bacterium isolated from a microbial fuel cell.</title>
        <authorList>
            <person name="Zhou S."/>
            <person name="Han L."/>
            <person name="Wang Y."/>
            <person name="Yang G."/>
            <person name="Zhuang L."/>
            <person name="Hu P."/>
        </authorList>
    </citation>
    <scope>NUCLEOTIDE SEQUENCE [LARGE SCALE GENOMIC DNA]</scope>
    <source>
        <strain evidence="2 3">SgZ-5</strain>
    </source>
</reference>
<proteinExistence type="predicted"/>
<keyword evidence="3" id="KW-1185">Reference proteome</keyword>
<evidence type="ECO:0000256" key="1">
    <source>
        <dbReference type="SAM" id="SignalP"/>
    </source>
</evidence>
<sequence length="210" mass="22645">MRVAFLAFFVILIAAATSFAAPPRETPEERAVAATFDAARTALTEQRGSAVIPLLTRNSVKRLESVRDAARQPGDAPLQRLEPAERFAAMGLRRYLGPSDLRRMSVGDIANHALKAGWLGPNVISRSSLGPVRVKGDRASGLLMVDNRPALVPADFVREGGAWRIDLASVFTFGSQMLKGFAAMSGKDETAYIDDLLDRLPAKPGATTLR</sequence>
<dbReference type="KEGG" id="ahu:A6A40_01500"/>
<evidence type="ECO:0000313" key="3">
    <source>
        <dbReference type="Proteomes" id="UP000077405"/>
    </source>
</evidence>
<dbReference type="EMBL" id="CP015285">
    <property type="protein sequence ID" value="ANC90683.1"/>
    <property type="molecule type" value="Genomic_DNA"/>
</dbReference>
<gene>
    <name evidence="2" type="ORF">A6A40_01500</name>
</gene>
<dbReference type="OrthoDB" id="7343511at2"/>
<dbReference type="Proteomes" id="UP000077405">
    <property type="component" value="Chromosome"/>
</dbReference>
<organism evidence="2 3">
    <name type="scientific">Azospirillum humicireducens</name>
    <dbReference type="NCBI Taxonomy" id="1226968"/>
    <lineage>
        <taxon>Bacteria</taxon>
        <taxon>Pseudomonadati</taxon>
        <taxon>Pseudomonadota</taxon>
        <taxon>Alphaproteobacteria</taxon>
        <taxon>Rhodospirillales</taxon>
        <taxon>Azospirillaceae</taxon>
        <taxon>Azospirillum</taxon>
    </lineage>
</organism>
<evidence type="ECO:0000313" key="2">
    <source>
        <dbReference type="EMBL" id="ANC90683.1"/>
    </source>
</evidence>
<protein>
    <submittedName>
        <fullName evidence="2">Uncharacterized protein</fullName>
    </submittedName>
</protein>
<feature type="signal peptide" evidence="1">
    <location>
        <begin position="1"/>
        <end position="20"/>
    </location>
</feature>
<dbReference type="STRING" id="1226968.A6A40_01500"/>
<feature type="chain" id="PRO_5007816372" evidence="1">
    <location>
        <begin position="21"/>
        <end position="210"/>
    </location>
</feature>
<dbReference type="AlphaFoldDB" id="A0A160JDB0"/>
<dbReference type="RefSeq" id="WP_063633818.1">
    <property type="nucleotide sequence ID" value="NZ_CP015285.1"/>
</dbReference>
<accession>A0A160JDB0</accession>
<name>A0A160JDB0_9PROT</name>